<dbReference type="EC" id="1.16.1.9" evidence="3"/>
<keyword evidence="6 15" id="KW-0812">Transmembrane</keyword>
<feature type="region of interest" description="Disordered" evidence="14">
    <location>
        <begin position="386"/>
        <end position="406"/>
    </location>
</feature>
<keyword evidence="5" id="KW-1003">Cell membrane</keyword>
<dbReference type="AlphaFoldDB" id="A0A8H7EVZ0"/>
<comment type="similarity">
    <text evidence="2">Belongs to the ferric reductase (FRE) family.</text>
</comment>
<evidence type="ECO:0000256" key="10">
    <source>
        <dbReference type="ARBA" id="ARBA00023065"/>
    </source>
</evidence>
<evidence type="ECO:0000256" key="2">
    <source>
        <dbReference type="ARBA" id="ARBA00006278"/>
    </source>
</evidence>
<feature type="region of interest" description="Disordered" evidence="14">
    <location>
        <begin position="66"/>
        <end position="97"/>
    </location>
</feature>
<evidence type="ECO:0000259" key="16">
    <source>
        <dbReference type="PROSITE" id="PS51384"/>
    </source>
</evidence>
<keyword evidence="8 15" id="KW-1133">Transmembrane helix</keyword>
<comment type="catalytic activity">
    <reaction evidence="13">
        <text>2 a Fe(II)-siderophore + NADP(+) + H(+) = 2 a Fe(III)-siderophore + NADPH</text>
        <dbReference type="Rhea" id="RHEA:28795"/>
        <dbReference type="Rhea" id="RHEA-COMP:11342"/>
        <dbReference type="Rhea" id="RHEA-COMP:11344"/>
        <dbReference type="ChEBI" id="CHEBI:15378"/>
        <dbReference type="ChEBI" id="CHEBI:29033"/>
        <dbReference type="ChEBI" id="CHEBI:29034"/>
        <dbReference type="ChEBI" id="CHEBI:57783"/>
        <dbReference type="ChEBI" id="CHEBI:58349"/>
        <dbReference type="EC" id="1.16.1.9"/>
    </reaction>
</comment>
<dbReference type="SUPFAM" id="SSF63380">
    <property type="entry name" value="Riboflavin synthase domain-like"/>
    <property type="match status" value="1"/>
</dbReference>
<dbReference type="EMBL" id="JABXXO010000015">
    <property type="protein sequence ID" value="KAF7760554.1"/>
    <property type="molecule type" value="Genomic_DNA"/>
</dbReference>
<dbReference type="SUPFAM" id="SSF52343">
    <property type="entry name" value="Ferredoxin reductase-like, C-terminal NADP-linked domain"/>
    <property type="match status" value="1"/>
</dbReference>
<dbReference type="InterPro" id="IPR013130">
    <property type="entry name" value="Fe3_Rdtase_TM_dom"/>
</dbReference>
<keyword evidence="7" id="KW-0249">Electron transport</keyword>
<dbReference type="Proteomes" id="UP000629468">
    <property type="component" value="Unassembled WGS sequence"/>
</dbReference>
<dbReference type="InterPro" id="IPR013121">
    <property type="entry name" value="Fe_red_NAD-bd_6"/>
</dbReference>
<gene>
    <name evidence="17" type="ORF">Agabi119p4_11230</name>
</gene>
<feature type="compositionally biased region" description="Low complexity" evidence="14">
    <location>
        <begin position="386"/>
        <end position="395"/>
    </location>
</feature>
<feature type="transmembrane region" description="Helical" evidence="15">
    <location>
        <begin position="256"/>
        <end position="275"/>
    </location>
</feature>
<evidence type="ECO:0000256" key="1">
    <source>
        <dbReference type="ARBA" id="ARBA00004651"/>
    </source>
</evidence>
<evidence type="ECO:0000256" key="7">
    <source>
        <dbReference type="ARBA" id="ARBA00022982"/>
    </source>
</evidence>
<comment type="caution">
    <text evidence="17">The sequence shown here is derived from an EMBL/GenBank/DDBJ whole genome shotgun (WGS) entry which is preliminary data.</text>
</comment>
<evidence type="ECO:0000256" key="13">
    <source>
        <dbReference type="ARBA" id="ARBA00048483"/>
    </source>
</evidence>
<evidence type="ECO:0000256" key="4">
    <source>
        <dbReference type="ARBA" id="ARBA00022448"/>
    </source>
</evidence>
<evidence type="ECO:0000313" key="17">
    <source>
        <dbReference type="EMBL" id="KAF7760554.1"/>
    </source>
</evidence>
<evidence type="ECO:0000256" key="14">
    <source>
        <dbReference type="SAM" id="MobiDB-lite"/>
    </source>
</evidence>
<dbReference type="SFLD" id="SFLDS00052">
    <property type="entry name" value="Ferric_Reductase_Domain"/>
    <property type="match status" value="1"/>
</dbReference>
<evidence type="ECO:0000256" key="5">
    <source>
        <dbReference type="ARBA" id="ARBA00022475"/>
    </source>
</evidence>
<feature type="transmembrane region" description="Helical" evidence="15">
    <location>
        <begin position="17"/>
        <end position="37"/>
    </location>
</feature>
<evidence type="ECO:0000256" key="9">
    <source>
        <dbReference type="ARBA" id="ARBA00023002"/>
    </source>
</evidence>
<keyword evidence="12" id="KW-0325">Glycoprotein</keyword>
<accession>A0A8H7EVZ0</accession>
<evidence type="ECO:0000256" key="15">
    <source>
        <dbReference type="SAM" id="Phobius"/>
    </source>
</evidence>
<dbReference type="CDD" id="cd06186">
    <property type="entry name" value="NOX_Duox_like_FAD_NADP"/>
    <property type="match status" value="1"/>
</dbReference>
<dbReference type="Gene3D" id="3.40.50.80">
    <property type="entry name" value="Nucleotide-binding domain of ferredoxin-NADP reductase (FNR) module"/>
    <property type="match status" value="1"/>
</dbReference>
<feature type="transmembrane region" description="Helical" evidence="15">
    <location>
        <begin position="151"/>
        <end position="170"/>
    </location>
</feature>
<dbReference type="InterPro" id="IPR039261">
    <property type="entry name" value="FNR_nucleotide-bd"/>
</dbReference>
<evidence type="ECO:0000256" key="11">
    <source>
        <dbReference type="ARBA" id="ARBA00023136"/>
    </source>
</evidence>
<evidence type="ECO:0000256" key="12">
    <source>
        <dbReference type="ARBA" id="ARBA00023180"/>
    </source>
</evidence>
<feature type="transmembrane region" description="Helical" evidence="15">
    <location>
        <begin position="282"/>
        <end position="300"/>
    </location>
</feature>
<dbReference type="GO" id="GO:0006879">
    <property type="term" value="P:intracellular iron ion homeostasis"/>
    <property type="evidence" value="ECO:0007669"/>
    <property type="project" value="TreeGrafter"/>
</dbReference>
<dbReference type="PROSITE" id="PS51384">
    <property type="entry name" value="FAD_FR"/>
    <property type="match status" value="1"/>
</dbReference>
<evidence type="ECO:0000256" key="8">
    <source>
        <dbReference type="ARBA" id="ARBA00022989"/>
    </source>
</evidence>
<feature type="domain" description="FAD-binding FR-type" evidence="16">
    <location>
        <begin position="317"/>
        <end position="454"/>
    </location>
</feature>
<dbReference type="Pfam" id="PF08022">
    <property type="entry name" value="FAD_binding_8"/>
    <property type="match status" value="1"/>
</dbReference>
<name>A0A8H7EVZ0_AGABI</name>
<dbReference type="Pfam" id="PF08030">
    <property type="entry name" value="NAD_binding_6"/>
    <property type="match status" value="1"/>
</dbReference>
<keyword evidence="4" id="KW-0813">Transport</keyword>
<dbReference type="PANTHER" id="PTHR32361">
    <property type="entry name" value="FERRIC/CUPRIC REDUCTASE TRANSMEMBRANE COMPONENT"/>
    <property type="match status" value="1"/>
</dbReference>
<keyword evidence="9" id="KW-0560">Oxidoreductase</keyword>
<organism evidence="17 18">
    <name type="scientific">Agaricus bisporus var. burnettii</name>
    <dbReference type="NCBI Taxonomy" id="192524"/>
    <lineage>
        <taxon>Eukaryota</taxon>
        <taxon>Fungi</taxon>
        <taxon>Dikarya</taxon>
        <taxon>Basidiomycota</taxon>
        <taxon>Agaricomycotina</taxon>
        <taxon>Agaricomycetes</taxon>
        <taxon>Agaricomycetidae</taxon>
        <taxon>Agaricales</taxon>
        <taxon>Agaricineae</taxon>
        <taxon>Agaricaceae</taxon>
        <taxon>Agaricus</taxon>
    </lineage>
</organism>
<comment type="subcellular location">
    <subcellularLocation>
        <location evidence="1">Cell membrane</location>
        <topology evidence="1">Multi-pass membrane protein</topology>
    </subcellularLocation>
</comment>
<dbReference type="GO" id="GO:0052851">
    <property type="term" value="F:ferric-chelate reductase (NADPH) activity"/>
    <property type="evidence" value="ECO:0007669"/>
    <property type="project" value="UniProtKB-EC"/>
</dbReference>
<feature type="compositionally biased region" description="Gly residues" evidence="14">
    <location>
        <begin position="396"/>
        <end position="406"/>
    </location>
</feature>
<protein>
    <recommendedName>
        <fullName evidence="3">ferric-chelate reductase (NADPH)</fullName>
        <ecNumber evidence="3">1.16.1.9</ecNumber>
    </recommendedName>
</protein>
<evidence type="ECO:0000256" key="3">
    <source>
        <dbReference type="ARBA" id="ARBA00012668"/>
    </source>
</evidence>
<feature type="transmembrane region" description="Helical" evidence="15">
    <location>
        <begin position="306"/>
        <end position="325"/>
    </location>
</feature>
<dbReference type="GO" id="GO:0005886">
    <property type="term" value="C:plasma membrane"/>
    <property type="evidence" value="ECO:0007669"/>
    <property type="project" value="UniProtKB-SubCell"/>
</dbReference>
<dbReference type="PANTHER" id="PTHR32361:SF9">
    <property type="entry name" value="FERRIC REDUCTASE TRANSMEMBRANE COMPONENT 3-RELATED"/>
    <property type="match status" value="1"/>
</dbReference>
<dbReference type="GO" id="GO:0015677">
    <property type="term" value="P:copper ion import"/>
    <property type="evidence" value="ECO:0007669"/>
    <property type="project" value="TreeGrafter"/>
</dbReference>
<dbReference type="Pfam" id="PF01794">
    <property type="entry name" value="Ferric_reduct"/>
    <property type="match status" value="1"/>
</dbReference>
<feature type="transmembrane region" description="Helical" evidence="15">
    <location>
        <begin position="176"/>
        <end position="198"/>
    </location>
</feature>
<keyword evidence="11 15" id="KW-0472">Membrane</keyword>
<dbReference type="InterPro" id="IPR051410">
    <property type="entry name" value="Ferric/Cupric_Reductase"/>
</dbReference>
<sequence>MALDEVPYAQLKAAETFVFRVDLCILAIIAVVALYRLPGGIALLGSQEWLNGHILRHVPYRPVRSPSKRVVQASRSLRRPTSPTSPKGHHHHDVTSDESHTLAYHQQNFQRVDSKGNAVAMEYPTHIASCPSFLRWTLSTLRTRITATHSVGQIILLMSYFWILVFATVFRSNLFVSYARVGWVATAQLPFVVAYAAKNNILGSLWGYGYEKLNFIHRFVGRAIVVAANLHSFGHIYEWSLSGTFVIRIREPDNAWGLFALICLNVLWLFSLQFVRQRIHNVFIITHILCFAFIMLGVALHRPDLVLYIVATLAIFGLDFILRLVKTRITSATIRPLPELDLTRIEIPNINAGWRAGQHVRIRILSSGMGWFGWAEMHPFTIASVGASRSSQGGTSRRGGGGGGEEGMVLMCKKTGKWTTRLFEMAKLGGYIDGFSGRQIKVWVEGPYGGPGHKNFASYSAAVIVAGGSGITFGLSVIKDLVEKDLKGKTRLKSIELVWTIQDPGALVPLLPTLTSLIQQSIFTPLRISVHYTRATTTVPSFSHIPRFTFSPGRPRLPRIVDHAVQRALSVGVQYDNPQVHKSNSKSEKAGHVGRSKSGSGSRRERDIATYGMTEGKKGTGTGNRVHGGDDVEMGGGIREKEDIQDITGVIVGVCGPVELGKDVMSAVASIDKERRNRVGGIEVHEEVFGL</sequence>
<dbReference type="InterPro" id="IPR017938">
    <property type="entry name" value="Riboflavin_synthase-like_b-brl"/>
</dbReference>
<keyword evidence="10" id="KW-0406">Ion transport</keyword>
<reference evidence="17 18" key="1">
    <citation type="journal article" name="Sci. Rep.">
        <title>Telomere-to-telomere assembled and centromere annotated genomes of the two main subspecies of the button mushroom Agaricus bisporus reveal especially polymorphic chromosome ends.</title>
        <authorList>
            <person name="Sonnenberg A.S.M."/>
            <person name="Sedaghat-Telgerd N."/>
            <person name="Lavrijssen B."/>
            <person name="Ohm R.A."/>
            <person name="Hendrickx P.M."/>
            <person name="Scholtmeijer K."/>
            <person name="Baars J.J.P."/>
            <person name="van Peer A."/>
        </authorList>
    </citation>
    <scope>NUCLEOTIDE SEQUENCE [LARGE SCALE GENOMIC DNA]</scope>
    <source>
        <strain evidence="17 18">H119_p4</strain>
    </source>
</reference>
<proteinExistence type="inferred from homology"/>
<evidence type="ECO:0000256" key="6">
    <source>
        <dbReference type="ARBA" id="ARBA00022692"/>
    </source>
</evidence>
<dbReference type="InterPro" id="IPR013112">
    <property type="entry name" value="FAD-bd_8"/>
</dbReference>
<dbReference type="GO" id="GO:0006826">
    <property type="term" value="P:iron ion transport"/>
    <property type="evidence" value="ECO:0007669"/>
    <property type="project" value="TreeGrafter"/>
</dbReference>
<feature type="region of interest" description="Disordered" evidence="14">
    <location>
        <begin position="577"/>
        <end position="636"/>
    </location>
</feature>
<dbReference type="SFLD" id="SFLDG01168">
    <property type="entry name" value="Ferric_reductase_subgroup_(FRE"/>
    <property type="match status" value="1"/>
</dbReference>
<evidence type="ECO:0000313" key="18">
    <source>
        <dbReference type="Proteomes" id="UP000629468"/>
    </source>
</evidence>
<dbReference type="InterPro" id="IPR017927">
    <property type="entry name" value="FAD-bd_FR_type"/>
</dbReference>